<evidence type="ECO:0000313" key="1">
    <source>
        <dbReference type="EMBL" id="KAG2498378.1"/>
    </source>
</evidence>
<evidence type="ECO:0000313" key="2">
    <source>
        <dbReference type="Proteomes" id="UP000612055"/>
    </source>
</evidence>
<comment type="caution">
    <text evidence="1">The sequence shown here is derived from an EMBL/GenBank/DDBJ whole genome shotgun (WGS) entry which is preliminary data.</text>
</comment>
<proteinExistence type="predicted"/>
<protein>
    <submittedName>
        <fullName evidence="1">Uncharacterized protein</fullName>
    </submittedName>
</protein>
<dbReference type="EMBL" id="JAEHOE010000010">
    <property type="protein sequence ID" value="KAG2498378.1"/>
    <property type="molecule type" value="Genomic_DNA"/>
</dbReference>
<dbReference type="AlphaFoldDB" id="A0A835Y983"/>
<reference evidence="1" key="1">
    <citation type="journal article" date="2020" name="bioRxiv">
        <title>Comparative genomics of Chlamydomonas.</title>
        <authorList>
            <person name="Craig R.J."/>
            <person name="Hasan A.R."/>
            <person name="Ness R.W."/>
            <person name="Keightley P.D."/>
        </authorList>
    </citation>
    <scope>NUCLEOTIDE SEQUENCE</scope>
    <source>
        <strain evidence="1">CCAP 11/70</strain>
    </source>
</reference>
<organism evidence="1 2">
    <name type="scientific">Edaphochlamys debaryana</name>
    <dbReference type="NCBI Taxonomy" id="47281"/>
    <lineage>
        <taxon>Eukaryota</taxon>
        <taxon>Viridiplantae</taxon>
        <taxon>Chlorophyta</taxon>
        <taxon>core chlorophytes</taxon>
        <taxon>Chlorophyceae</taxon>
        <taxon>CS clade</taxon>
        <taxon>Chlamydomonadales</taxon>
        <taxon>Chlamydomonadales incertae sedis</taxon>
        <taxon>Edaphochlamys</taxon>
    </lineage>
</organism>
<dbReference type="Proteomes" id="UP000612055">
    <property type="component" value="Unassembled WGS sequence"/>
</dbReference>
<accession>A0A835Y983</accession>
<name>A0A835Y983_9CHLO</name>
<gene>
    <name evidence="1" type="ORF">HYH03_003637</name>
</gene>
<keyword evidence="2" id="KW-1185">Reference proteome</keyword>
<sequence>MARPCSGYTSDYAKARCFCHLQLRDRQSYVWPFRNSGDPYDCSAFLECDGYRPVVLSGGRFKRTCDSALDPSEPLSCPGCSAIDTVTGDEGSGRGRICRTASSLVDPGATNVQCTEREPGMLCHWWLLPAGLYQDPYDVSGMLTMRCPTDTLSALYAPAPSPEVCADDATVFSNAQQACVLRDAEWAPFRKTCPARHATLVTDDGSSVLSKCESSYMGSDYADADAPPTLTPDLPPAALAPGRRLFEQAWELEVDLSQHSTLRMHEGVATLHGARQQLATLFQPPVDTNCKNPELCCKEQLNKAARNRCLPSTRTVAAIRYPLADMCNGDKMCGSNPGAGFAFCRCTYPSIQERGYEPTSCPYKATQRCRVRFN</sequence>